<gene>
    <name evidence="2" type="ORF">FGADI_6872</name>
</gene>
<evidence type="ECO:0000256" key="1">
    <source>
        <dbReference type="SAM" id="MobiDB-lite"/>
    </source>
</evidence>
<reference evidence="2" key="2">
    <citation type="submission" date="2020-05" db="EMBL/GenBank/DDBJ databases">
        <authorList>
            <person name="Kim H.-S."/>
            <person name="Proctor R.H."/>
            <person name="Brown D.W."/>
        </authorList>
    </citation>
    <scope>NUCLEOTIDE SEQUENCE</scope>
    <source>
        <strain evidence="2">NRRL 45417</strain>
    </source>
</reference>
<name>A0A8H4T6F5_9HYPO</name>
<reference evidence="2" key="1">
    <citation type="journal article" date="2020" name="BMC Genomics">
        <title>Correction to: Identification and distribution of gene clusters required for synthesis of sphingolipid metabolism inhibitors in diverse species of the filamentous fungus Fusarium.</title>
        <authorList>
            <person name="Kim H.S."/>
            <person name="Lohmar J.M."/>
            <person name="Busman M."/>
            <person name="Brown D.W."/>
            <person name="Naumann T.A."/>
            <person name="Divon H.H."/>
            <person name="Lysoe E."/>
            <person name="Uhlig S."/>
            <person name="Proctor R.H."/>
        </authorList>
    </citation>
    <scope>NUCLEOTIDE SEQUENCE</scope>
    <source>
        <strain evidence="2">NRRL 45417</strain>
    </source>
</reference>
<dbReference type="OrthoDB" id="5094793at2759"/>
<evidence type="ECO:0000313" key="2">
    <source>
        <dbReference type="EMBL" id="KAF4952252.1"/>
    </source>
</evidence>
<feature type="compositionally biased region" description="Low complexity" evidence="1">
    <location>
        <begin position="391"/>
        <end position="403"/>
    </location>
</feature>
<accession>A0A8H4T6F5</accession>
<comment type="caution">
    <text evidence="2">The sequence shown here is derived from an EMBL/GenBank/DDBJ whole genome shotgun (WGS) entry which is preliminary data.</text>
</comment>
<keyword evidence="3" id="KW-1185">Reference proteome</keyword>
<feature type="compositionally biased region" description="Low complexity" evidence="1">
    <location>
        <begin position="418"/>
        <end position="431"/>
    </location>
</feature>
<sequence length="478" mass="53712">MNLKGLLTENHREEFEKESFILYIPPVQSWGTSQWSKSSGLVWSHGVELPRKHDISQQYPNLKSFFVGRLEIPELTMEALQKQVLEVAADAPADETFTPLSHLNILIQNLVELIDPGELISKPILPILEPSGELKRACCATDFFIVDDLRLFKLFRDKVNMLAFTSSQVMRLKSLFKWLGMGKKYLTRNVKHTVEWPFNRIPHEIEWDIGQKAEALLRIAAYFRSRQTRSINARNLILRSLRAAKMTEVKDMFSETKLGDGRHKPDNPGIYIKDTYPQLKLANSGSWQESALVAYVPADEKQRQLAMTVALPRLLMDWLMTGREAYGKGFVDVPDLGVNLAKSVLSAPPELANDILEAEGIEQPLTCREDRHPEVKEECLDQTEAQEAEAPLQTTRTPTSTTPEPVPAPEVSIPLADSSSSQTTKVKQTGTLDAFLGIVPVTGISSGRQRQKRRRATRDSASPGSPPPLSVPKKLRKE</sequence>
<feature type="region of interest" description="Disordered" evidence="1">
    <location>
        <begin position="365"/>
        <end position="478"/>
    </location>
</feature>
<proteinExistence type="predicted"/>
<dbReference type="Proteomes" id="UP000604273">
    <property type="component" value="Unassembled WGS sequence"/>
</dbReference>
<evidence type="ECO:0000313" key="3">
    <source>
        <dbReference type="Proteomes" id="UP000604273"/>
    </source>
</evidence>
<protein>
    <submittedName>
        <fullName evidence="2">Uncharacterized protein</fullName>
    </submittedName>
</protein>
<dbReference type="AlphaFoldDB" id="A0A8H4T6F5"/>
<feature type="compositionally biased region" description="Basic and acidic residues" evidence="1">
    <location>
        <begin position="367"/>
        <end position="379"/>
    </location>
</feature>
<organism evidence="2 3">
    <name type="scientific">Fusarium gaditjirri</name>
    <dbReference type="NCBI Taxonomy" id="282569"/>
    <lineage>
        <taxon>Eukaryota</taxon>
        <taxon>Fungi</taxon>
        <taxon>Dikarya</taxon>
        <taxon>Ascomycota</taxon>
        <taxon>Pezizomycotina</taxon>
        <taxon>Sordariomycetes</taxon>
        <taxon>Hypocreomycetidae</taxon>
        <taxon>Hypocreales</taxon>
        <taxon>Nectriaceae</taxon>
        <taxon>Fusarium</taxon>
        <taxon>Fusarium nisikadoi species complex</taxon>
    </lineage>
</organism>
<dbReference type="EMBL" id="JABFAI010000160">
    <property type="protein sequence ID" value="KAF4952252.1"/>
    <property type="molecule type" value="Genomic_DNA"/>
</dbReference>